<comment type="caution">
    <text evidence="7">The sequence shown here is derived from an EMBL/GenBank/DDBJ whole genome shotgun (WGS) entry which is preliminary data.</text>
</comment>
<comment type="cofactor">
    <cofactor evidence="1">
        <name>FAD</name>
        <dbReference type="ChEBI" id="CHEBI:57692"/>
    </cofactor>
</comment>
<evidence type="ECO:0000256" key="3">
    <source>
        <dbReference type="ARBA" id="ARBA00022827"/>
    </source>
</evidence>
<dbReference type="Pfam" id="PF01494">
    <property type="entry name" value="FAD_binding_3"/>
    <property type="match status" value="1"/>
</dbReference>
<evidence type="ECO:0000313" key="8">
    <source>
        <dbReference type="Proteomes" id="UP001256588"/>
    </source>
</evidence>
<keyword evidence="2" id="KW-0285">Flavoprotein</keyword>
<keyword evidence="3" id="KW-0274">FAD</keyword>
<dbReference type="PANTHER" id="PTHR13789:SF318">
    <property type="entry name" value="GERANYLGERANYL DIPHOSPHATE REDUCTASE"/>
    <property type="match status" value="1"/>
</dbReference>
<evidence type="ECO:0000259" key="6">
    <source>
        <dbReference type="Pfam" id="PF01494"/>
    </source>
</evidence>
<evidence type="ECO:0000256" key="1">
    <source>
        <dbReference type="ARBA" id="ARBA00001974"/>
    </source>
</evidence>
<accession>A0ABU1XWR4</accession>
<organism evidence="7 8">
    <name type="scientific">Luteimonas terrae</name>
    <dbReference type="NCBI Taxonomy" id="1530191"/>
    <lineage>
        <taxon>Bacteria</taxon>
        <taxon>Pseudomonadati</taxon>
        <taxon>Pseudomonadota</taxon>
        <taxon>Gammaproteobacteria</taxon>
        <taxon>Lysobacterales</taxon>
        <taxon>Lysobacteraceae</taxon>
        <taxon>Luteimonas</taxon>
    </lineage>
</organism>
<dbReference type="InterPro" id="IPR002938">
    <property type="entry name" value="FAD-bd"/>
</dbReference>
<dbReference type="RefSeq" id="WP_310235067.1">
    <property type="nucleotide sequence ID" value="NZ_JAVDWO010000007.1"/>
</dbReference>
<dbReference type="PANTHER" id="PTHR13789">
    <property type="entry name" value="MONOOXYGENASE"/>
    <property type="match status" value="1"/>
</dbReference>
<feature type="domain" description="FAD-binding" evidence="6">
    <location>
        <begin position="6"/>
        <end position="337"/>
    </location>
</feature>
<reference evidence="7 8" key="1">
    <citation type="submission" date="2023-07" db="EMBL/GenBank/DDBJ databases">
        <title>Sorghum-associated microbial communities from plants grown in Nebraska, USA.</title>
        <authorList>
            <person name="Schachtman D."/>
        </authorList>
    </citation>
    <scope>NUCLEOTIDE SEQUENCE [LARGE SCALE GENOMIC DNA]</scope>
    <source>
        <strain evidence="7 8">4099</strain>
    </source>
</reference>
<evidence type="ECO:0000256" key="4">
    <source>
        <dbReference type="ARBA" id="ARBA00023002"/>
    </source>
</evidence>
<dbReference type="InterPro" id="IPR050493">
    <property type="entry name" value="FAD-dep_Monooxygenase_BioMet"/>
</dbReference>
<keyword evidence="5" id="KW-0503">Monooxygenase</keyword>
<proteinExistence type="predicted"/>
<gene>
    <name evidence="7" type="ORF">J2W68_001922</name>
</gene>
<dbReference type="Proteomes" id="UP001256588">
    <property type="component" value="Unassembled WGS sequence"/>
</dbReference>
<dbReference type="InterPro" id="IPR036188">
    <property type="entry name" value="FAD/NAD-bd_sf"/>
</dbReference>
<evidence type="ECO:0000313" key="7">
    <source>
        <dbReference type="EMBL" id="MDR7193188.1"/>
    </source>
</evidence>
<dbReference type="SUPFAM" id="SSF51905">
    <property type="entry name" value="FAD/NAD(P)-binding domain"/>
    <property type="match status" value="1"/>
</dbReference>
<dbReference type="EMBL" id="JAVDWO010000007">
    <property type="protein sequence ID" value="MDR7193188.1"/>
    <property type="molecule type" value="Genomic_DNA"/>
</dbReference>
<protein>
    <submittedName>
        <fullName evidence="7">2-polyprenyl-6-methoxyphenol hydroxylase-like FAD-dependent oxidoreductase</fullName>
    </submittedName>
</protein>
<dbReference type="PRINTS" id="PR00420">
    <property type="entry name" value="RNGMNOXGNASE"/>
</dbReference>
<keyword evidence="8" id="KW-1185">Reference proteome</keyword>
<evidence type="ECO:0000256" key="2">
    <source>
        <dbReference type="ARBA" id="ARBA00022630"/>
    </source>
</evidence>
<dbReference type="Gene3D" id="3.50.50.60">
    <property type="entry name" value="FAD/NAD(P)-binding domain"/>
    <property type="match status" value="1"/>
</dbReference>
<evidence type="ECO:0000256" key="5">
    <source>
        <dbReference type="ARBA" id="ARBA00023033"/>
    </source>
</evidence>
<keyword evidence="4" id="KW-0560">Oxidoreductase</keyword>
<sequence length="415" mass="45567">MRPLHIAIVGYGTAGQAASVLLARDGHRVEVFERASEPGPVGAGFLLQPTGLQVLWRMGLLESVRAHGARVERLYGDTPCGRAVMDMRYAGLDPRLCGVGMQRGALFSILDQACGDMVRLHAGITIEGPDDTDDRWLRDAEGGRHGPFDLMLAADGAASRLRGRLGGVRRDAVYPWGALWCLLDADDWPYLNELRQRYVAARRMIGLLPVGTRPGDATPRLSFFWSLPVAAFDGWQSAALDDWRDTVTSIWPEASRLLATTTTHAQLARATYRDVTLTQWHRGRWVLLGDAAHAMSPQLGQGVNMALLDAEALRDALRAEALADALSTYARVRRRHVAIYQFWSRWLTPVFQSERDVIAKARDVAFQPMGRLPGGRGHMLRVLSGTQHGAFGSLALAPEFVEALGGFWAPGVSSR</sequence>
<name>A0ABU1XWR4_9GAMM</name>